<dbReference type="RefSeq" id="WP_153735286.1">
    <property type="nucleotide sequence ID" value="NZ_WJNG01000002.1"/>
</dbReference>
<keyword evidence="2" id="KW-1185">Reference proteome</keyword>
<organism evidence="1 2">
    <name type="scientific">Aquibacillus halophilus</name>
    <dbReference type="NCBI Taxonomy" id="930132"/>
    <lineage>
        <taxon>Bacteria</taxon>
        <taxon>Bacillati</taxon>
        <taxon>Bacillota</taxon>
        <taxon>Bacilli</taxon>
        <taxon>Bacillales</taxon>
        <taxon>Bacillaceae</taxon>
        <taxon>Aquibacillus</taxon>
    </lineage>
</organism>
<comment type="caution">
    <text evidence="1">The sequence shown here is derived from an EMBL/GenBank/DDBJ whole genome shotgun (WGS) entry which is preliminary data.</text>
</comment>
<proteinExistence type="predicted"/>
<sequence length="171" mass="20403">MTKLAEQFYESSEDLYLAMEKCLKEYDIDIITRVDHNYHFILEVGSANNKIGRLKIYYNKSNNCTSAQMIDPVKPNYYDILSSLLPIKKKNVMEEDPFMEYLQHNYHAVVSKIHETDHYCCYEIRRNHKEVWIKILKRELACHYLKGDFDLFDHIQYIVEDELSPHLSSIT</sequence>
<gene>
    <name evidence="1" type="ORF">GH741_03055</name>
</gene>
<accession>A0A6A8D8R6</accession>
<dbReference type="AlphaFoldDB" id="A0A6A8D8R6"/>
<dbReference type="EMBL" id="WJNG01000002">
    <property type="protein sequence ID" value="MRH41650.1"/>
    <property type="molecule type" value="Genomic_DNA"/>
</dbReference>
<reference evidence="1" key="1">
    <citation type="submission" date="2019-11" db="EMBL/GenBank/DDBJ databases">
        <authorList>
            <person name="Li J."/>
        </authorList>
    </citation>
    <scope>NUCLEOTIDE SEQUENCE</scope>
    <source>
        <strain evidence="1">B6B</strain>
    </source>
</reference>
<name>A0A6A8D8R6_9BACI</name>
<evidence type="ECO:0000313" key="1">
    <source>
        <dbReference type="EMBL" id="MRH41650.1"/>
    </source>
</evidence>
<dbReference type="OrthoDB" id="2967774at2"/>
<dbReference type="Proteomes" id="UP000799092">
    <property type="component" value="Unassembled WGS sequence"/>
</dbReference>
<evidence type="ECO:0000313" key="2">
    <source>
        <dbReference type="Proteomes" id="UP000799092"/>
    </source>
</evidence>
<protein>
    <submittedName>
        <fullName evidence="1">Uncharacterized protein</fullName>
    </submittedName>
</protein>